<dbReference type="Pfam" id="PF00126">
    <property type="entry name" value="HTH_1"/>
    <property type="match status" value="1"/>
</dbReference>
<keyword evidence="4" id="KW-0804">Transcription</keyword>
<sequence>MTHEYVPDDPAGLAAELAPRLAMLRVLANCGHITKAAEQLGVAQPTLSRQLAALGESLGTEIVTKDGRGIRLTRVGRLLGEVADDGLAAIEAGCRRVVEELDPQRGHVVLGFLSLLGRAIVPDLLHGFRQRFPDVRFSLQQSSRQEVLDMLRGNRVDLAMLAPLPTEYPELDSIAFASEELKLVVPPGHRLAARPAVRMVDLADEDFVGLVPGFGLRKITDELCAEAGFAARMAFEGQESYTVRGLVAAGLGVAILPSSEPGSAPVAVEIPIIPTVHRTIGLSWLRGQRLTPAARAFREHVRAAAH</sequence>
<keyword evidence="2" id="KW-0805">Transcription regulation</keyword>
<evidence type="ECO:0000256" key="4">
    <source>
        <dbReference type="ARBA" id="ARBA00023163"/>
    </source>
</evidence>
<dbReference type="InterPro" id="IPR036390">
    <property type="entry name" value="WH_DNA-bd_sf"/>
</dbReference>
<dbReference type="PANTHER" id="PTHR30346">
    <property type="entry name" value="TRANSCRIPTIONAL DUAL REGULATOR HCAR-RELATED"/>
    <property type="match status" value="1"/>
</dbReference>
<dbReference type="InterPro" id="IPR005119">
    <property type="entry name" value="LysR_subst-bd"/>
</dbReference>
<name>A0A4R2R158_9PSEU</name>
<protein>
    <submittedName>
        <fullName evidence="6">DNA-binding transcriptional LysR family regulator</fullName>
    </submittedName>
</protein>
<feature type="domain" description="HTH lysR-type" evidence="5">
    <location>
        <begin position="21"/>
        <end position="73"/>
    </location>
</feature>
<proteinExistence type="inferred from homology"/>
<evidence type="ECO:0000256" key="3">
    <source>
        <dbReference type="ARBA" id="ARBA00023125"/>
    </source>
</evidence>
<dbReference type="GO" id="GO:0003677">
    <property type="term" value="F:DNA binding"/>
    <property type="evidence" value="ECO:0007669"/>
    <property type="project" value="UniProtKB-KW"/>
</dbReference>
<dbReference type="AlphaFoldDB" id="A0A4R2R158"/>
<dbReference type="Proteomes" id="UP000294911">
    <property type="component" value="Unassembled WGS sequence"/>
</dbReference>
<keyword evidence="3 6" id="KW-0238">DNA-binding</keyword>
<reference evidence="6 7" key="1">
    <citation type="submission" date="2019-03" db="EMBL/GenBank/DDBJ databases">
        <title>Genomic Encyclopedia of Type Strains, Phase IV (KMG-IV): sequencing the most valuable type-strain genomes for metagenomic binning, comparative biology and taxonomic classification.</title>
        <authorList>
            <person name="Goeker M."/>
        </authorList>
    </citation>
    <scope>NUCLEOTIDE SEQUENCE [LARGE SCALE GENOMIC DNA]</scope>
    <source>
        <strain evidence="6 7">DSM 45765</strain>
    </source>
</reference>
<dbReference type="GO" id="GO:0003700">
    <property type="term" value="F:DNA-binding transcription factor activity"/>
    <property type="evidence" value="ECO:0007669"/>
    <property type="project" value="InterPro"/>
</dbReference>
<dbReference type="InterPro" id="IPR000847">
    <property type="entry name" value="LysR_HTH_N"/>
</dbReference>
<dbReference type="PROSITE" id="PS50931">
    <property type="entry name" value="HTH_LYSR"/>
    <property type="match status" value="1"/>
</dbReference>
<dbReference type="Pfam" id="PF03466">
    <property type="entry name" value="LysR_substrate"/>
    <property type="match status" value="1"/>
</dbReference>
<gene>
    <name evidence="6" type="ORF">EV191_101163</name>
</gene>
<evidence type="ECO:0000256" key="1">
    <source>
        <dbReference type="ARBA" id="ARBA00009437"/>
    </source>
</evidence>
<evidence type="ECO:0000256" key="2">
    <source>
        <dbReference type="ARBA" id="ARBA00023015"/>
    </source>
</evidence>
<dbReference type="CDD" id="cd08434">
    <property type="entry name" value="PBP2_GltC_like"/>
    <property type="match status" value="1"/>
</dbReference>
<dbReference type="SUPFAM" id="SSF46785">
    <property type="entry name" value="Winged helix' DNA-binding domain"/>
    <property type="match status" value="1"/>
</dbReference>
<comment type="caution">
    <text evidence="6">The sequence shown here is derived from an EMBL/GenBank/DDBJ whole genome shotgun (WGS) entry which is preliminary data.</text>
</comment>
<dbReference type="EMBL" id="SLXQ01000001">
    <property type="protein sequence ID" value="TCP56223.1"/>
    <property type="molecule type" value="Genomic_DNA"/>
</dbReference>
<comment type="similarity">
    <text evidence="1">Belongs to the LysR transcriptional regulatory family.</text>
</comment>
<evidence type="ECO:0000313" key="6">
    <source>
        <dbReference type="EMBL" id="TCP56223.1"/>
    </source>
</evidence>
<organism evidence="6 7">
    <name type="scientific">Tamaricihabitans halophyticus</name>
    <dbReference type="NCBI Taxonomy" id="1262583"/>
    <lineage>
        <taxon>Bacteria</taxon>
        <taxon>Bacillati</taxon>
        <taxon>Actinomycetota</taxon>
        <taxon>Actinomycetes</taxon>
        <taxon>Pseudonocardiales</taxon>
        <taxon>Pseudonocardiaceae</taxon>
        <taxon>Tamaricihabitans</taxon>
    </lineage>
</organism>
<dbReference type="RefSeq" id="WP_243658674.1">
    <property type="nucleotide sequence ID" value="NZ_SLXQ01000001.1"/>
</dbReference>
<dbReference type="GO" id="GO:0032993">
    <property type="term" value="C:protein-DNA complex"/>
    <property type="evidence" value="ECO:0007669"/>
    <property type="project" value="TreeGrafter"/>
</dbReference>
<evidence type="ECO:0000313" key="7">
    <source>
        <dbReference type="Proteomes" id="UP000294911"/>
    </source>
</evidence>
<dbReference type="Gene3D" id="1.10.10.10">
    <property type="entry name" value="Winged helix-like DNA-binding domain superfamily/Winged helix DNA-binding domain"/>
    <property type="match status" value="1"/>
</dbReference>
<dbReference type="PANTHER" id="PTHR30346:SF28">
    <property type="entry name" value="HTH-TYPE TRANSCRIPTIONAL REGULATOR CYNR"/>
    <property type="match status" value="1"/>
</dbReference>
<keyword evidence="7" id="KW-1185">Reference proteome</keyword>
<evidence type="ECO:0000259" key="5">
    <source>
        <dbReference type="PROSITE" id="PS50931"/>
    </source>
</evidence>
<dbReference type="InterPro" id="IPR036388">
    <property type="entry name" value="WH-like_DNA-bd_sf"/>
</dbReference>
<accession>A0A4R2R158</accession>
<dbReference type="Gene3D" id="3.40.190.290">
    <property type="match status" value="1"/>
</dbReference>
<dbReference type="SUPFAM" id="SSF53850">
    <property type="entry name" value="Periplasmic binding protein-like II"/>
    <property type="match status" value="1"/>
</dbReference>
<dbReference type="PRINTS" id="PR00039">
    <property type="entry name" value="HTHLYSR"/>
</dbReference>